<dbReference type="PANTHER" id="PTHR45902">
    <property type="entry name" value="LATROPHILIN RECEPTOR-LIKE PROTEIN A"/>
    <property type="match status" value="1"/>
</dbReference>
<dbReference type="GO" id="GO:0016020">
    <property type="term" value="C:membrane"/>
    <property type="evidence" value="ECO:0007669"/>
    <property type="project" value="UniProtKB-SubCell"/>
</dbReference>
<name>A0A816MLB0_9BILA</name>
<dbReference type="PROSITE" id="PS50261">
    <property type="entry name" value="G_PROTEIN_RECEP_F2_4"/>
    <property type="match status" value="1"/>
</dbReference>
<keyword evidence="4 5" id="KW-0472">Membrane</keyword>
<accession>A0A816MLB0</accession>
<feature type="transmembrane region" description="Helical" evidence="5">
    <location>
        <begin position="425"/>
        <end position="451"/>
    </location>
</feature>
<dbReference type="Proteomes" id="UP000663824">
    <property type="component" value="Unassembled WGS sequence"/>
</dbReference>
<comment type="caution">
    <text evidence="8">The sequence shown here is derived from an EMBL/GenBank/DDBJ whole genome shotgun (WGS) entry which is preliminary data.</text>
</comment>
<dbReference type="Pfam" id="PF00002">
    <property type="entry name" value="7tm_2"/>
    <property type="match status" value="1"/>
</dbReference>
<feature type="transmembrane region" description="Helical" evidence="5">
    <location>
        <begin position="458"/>
        <end position="475"/>
    </location>
</feature>
<feature type="transmembrane region" description="Helical" evidence="5">
    <location>
        <begin position="626"/>
        <end position="652"/>
    </location>
</feature>
<dbReference type="InterPro" id="IPR017981">
    <property type="entry name" value="GPCR_2-like_7TM"/>
</dbReference>
<dbReference type="PANTHER" id="PTHR45902:SF1">
    <property type="entry name" value="LATROPHILIN RECEPTOR-LIKE PROTEIN A"/>
    <property type="match status" value="1"/>
</dbReference>
<feature type="transmembrane region" description="Helical" evidence="5">
    <location>
        <begin position="487"/>
        <end position="512"/>
    </location>
</feature>
<organism evidence="8 10">
    <name type="scientific">Rotaria magnacalcarata</name>
    <dbReference type="NCBI Taxonomy" id="392030"/>
    <lineage>
        <taxon>Eukaryota</taxon>
        <taxon>Metazoa</taxon>
        <taxon>Spiralia</taxon>
        <taxon>Gnathifera</taxon>
        <taxon>Rotifera</taxon>
        <taxon>Eurotatoria</taxon>
        <taxon>Bdelloidea</taxon>
        <taxon>Philodinida</taxon>
        <taxon>Philodinidae</taxon>
        <taxon>Rotaria</taxon>
    </lineage>
</organism>
<sequence length="728" mass="84092">MFHCNHLLIIIIHLKFCFTFNSNEQCFLRDTCKNSSFISPSIYNQDSFIQSRNCFCDSVCQQYGDCCEDTKVSTNKYECVDYLLPIMSNTMPSSNRLFVWMRTECLPIYIGSQVDRQCRNLNNQTFNHNPILFIPVTSLQTNITYRNYYCAYCNNDANNNIKFWEYKPWCHGQGNDNDYLILNNDQQVEYYIHNLTKNCLKTILYPRDRGNAHPSVFIRPCKKVVPSTCPPHTSIELTQNCSSSVTAYRYVSDSDIIYRNFYCAKCNNINNNYEITCLDPYIRSSSAFIIHIRAHPLSILFDPNLLKRYLNNNTIPHSIYSINYNCTNPNELYDLFEKNCTQITNSNHEFIISMKCSYPIQTLIQSNDKIYNNNGSIYLDNYTILLKNDEYVVISNNRIVFCVDNWMNLEPPYVMTSSLPFYRNLLSIVFTSISLGCLLLFGIFFGLIPFLNNLPGRCLLFLSISLFIGQLTFVSTSNLTEHKSVCFLSAIIIHYFYLSSFFWLLIISIHIFSTFNHQTVQQDKIDKNHTRLIAYNVLIFCSTGIILLIACVIQFTVPESQFSPAYGSIYCSISNANAMIIFFLLPIGCIFVIVTVLFIKTILAIRRSHRIAKLAAVTSPSNMKKVNIAFVYVRLASLMGIQWIFLIGALAIRQTWSWILFEIINSLPGVFICFGFLCSKRVFDNLKQKLSIILPIRQQSLRRTTTTSTILTSSTLPKINSMKKLFHF</sequence>
<dbReference type="Gene3D" id="1.20.1070.10">
    <property type="entry name" value="Rhodopsin 7-helix transmembrane proteins"/>
    <property type="match status" value="1"/>
</dbReference>
<keyword evidence="6" id="KW-0732">Signal</keyword>
<reference evidence="8" key="1">
    <citation type="submission" date="2021-02" db="EMBL/GenBank/DDBJ databases">
        <authorList>
            <person name="Nowell W R."/>
        </authorList>
    </citation>
    <scope>NUCLEOTIDE SEQUENCE</scope>
</reference>
<dbReference type="InterPro" id="IPR000832">
    <property type="entry name" value="GPCR_2_secretin-like"/>
</dbReference>
<dbReference type="EMBL" id="CAJOBI010000296">
    <property type="protein sequence ID" value="CAF3812446.1"/>
    <property type="molecule type" value="Genomic_DNA"/>
</dbReference>
<evidence type="ECO:0000256" key="4">
    <source>
        <dbReference type="ARBA" id="ARBA00023136"/>
    </source>
</evidence>
<gene>
    <name evidence="8" type="ORF">MBJ925_LOCUS8417</name>
    <name evidence="9" type="ORF">SMN809_LOCUS1802</name>
</gene>
<proteinExistence type="predicted"/>
<feature type="transmembrane region" description="Helical" evidence="5">
    <location>
        <begin position="533"/>
        <end position="557"/>
    </location>
</feature>
<evidence type="ECO:0000256" key="3">
    <source>
        <dbReference type="ARBA" id="ARBA00022989"/>
    </source>
</evidence>
<evidence type="ECO:0000259" key="7">
    <source>
        <dbReference type="PROSITE" id="PS50261"/>
    </source>
</evidence>
<dbReference type="AlphaFoldDB" id="A0A816MLB0"/>
<keyword evidence="3 5" id="KW-1133">Transmembrane helix</keyword>
<evidence type="ECO:0000256" key="2">
    <source>
        <dbReference type="ARBA" id="ARBA00022692"/>
    </source>
</evidence>
<dbReference type="Proteomes" id="UP000676336">
    <property type="component" value="Unassembled WGS sequence"/>
</dbReference>
<dbReference type="GO" id="GO:0007166">
    <property type="term" value="P:cell surface receptor signaling pathway"/>
    <property type="evidence" value="ECO:0007669"/>
    <property type="project" value="InterPro"/>
</dbReference>
<dbReference type="CDD" id="cd15039">
    <property type="entry name" value="7tmB3_Methuselah-like"/>
    <property type="match status" value="1"/>
</dbReference>
<dbReference type="EMBL" id="CAJNRE010003118">
    <property type="protein sequence ID" value="CAF2005142.1"/>
    <property type="molecule type" value="Genomic_DNA"/>
</dbReference>
<evidence type="ECO:0000256" key="5">
    <source>
        <dbReference type="SAM" id="Phobius"/>
    </source>
</evidence>
<dbReference type="GO" id="GO:0004930">
    <property type="term" value="F:G protein-coupled receptor activity"/>
    <property type="evidence" value="ECO:0007669"/>
    <property type="project" value="InterPro"/>
</dbReference>
<evidence type="ECO:0000256" key="1">
    <source>
        <dbReference type="ARBA" id="ARBA00004141"/>
    </source>
</evidence>
<evidence type="ECO:0000256" key="6">
    <source>
        <dbReference type="SAM" id="SignalP"/>
    </source>
</evidence>
<feature type="signal peptide" evidence="6">
    <location>
        <begin position="1"/>
        <end position="19"/>
    </location>
</feature>
<feature type="transmembrane region" description="Helical" evidence="5">
    <location>
        <begin position="658"/>
        <end position="679"/>
    </location>
</feature>
<comment type="subcellular location">
    <subcellularLocation>
        <location evidence="1">Membrane</location>
        <topology evidence="1">Multi-pass membrane protein</topology>
    </subcellularLocation>
</comment>
<feature type="transmembrane region" description="Helical" evidence="5">
    <location>
        <begin position="577"/>
        <end position="605"/>
    </location>
</feature>
<evidence type="ECO:0000313" key="8">
    <source>
        <dbReference type="EMBL" id="CAF2005142.1"/>
    </source>
</evidence>
<evidence type="ECO:0000313" key="9">
    <source>
        <dbReference type="EMBL" id="CAF3812446.1"/>
    </source>
</evidence>
<feature type="domain" description="G-protein coupled receptors family 2 profile 2" evidence="7">
    <location>
        <begin position="423"/>
        <end position="680"/>
    </location>
</feature>
<feature type="chain" id="PRO_5035689160" description="G-protein coupled receptors family 2 profile 2 domain-containing protein" evidence="6">
    <location>
        <begin position="20"/>
        <end position="728"/>
    </location>
</feature>
<protein>
    <recommendedName>
        <fullName evidence="7">G-protein coupled receptors family 2 profile 2 domain-containing protein</fullName>
    </recommendedName>
</protein>
<dbReference type="InterPro" id="IPR053231">
    <property type="entry name" value="GPCR_LN-TM7"/>
</dbReference>
<keyword evidence="2 5" id="KW-0812">Transmembrane</keyword>
<evidence type="ECO:0000313" key="10">
    <source>
        <dbReference type="Proteomes" id="UP000663824"/>
    </source>
</evidence>